<dbReference type="CDD" id="cd00761">
    <property type="entry name" value="Glyco_tranf_GTA_type"/>
    <property type="match status" value="1"/>
</dbReference>
<gene>
    <name evidence="2" type="ORF">B0F88_101257</name>
</gene>
<organism evidence="2 3">
    <name type="scientific">Methylobacter tundripaludum</name>
    <dbReference type="NCBI Taxonomy" id="173365"/>
    <lineage>
        <taxon>Bacteria</taxon>
        <taxon>Pseudomonadati</taxon>
        <taxon>Pseudomonadota</taxon>
        <taxon>Gammaproteobacteria</taxon>
        <taxon>Methylococcales</taxon>
        <taxon>Methylococcaceae</taxon>
        <taxon>Methylobacter</taxon>
    </lineage>
</organism>
<evidence type="ECO:0000313" key="3">
    <source>
        <dbReference type="Proteomes" id="UP000238071"/>
    </source>
</evidence>
<keyword evidence="3" id="KW-1185">Reference proteome</keyword>
<comment type="caution">
    <text evidence="2">The sequence shown here is derived from an EMBL/GenBank/DDBJ whole genome shotgun (WGS) entry which is preliminary data.</text>
</comment>
<proteinExistence type="predicted"/>
<dbReference type="Proteomes" id="UP000238071">
    <property type="component" value="Unassembled WGS sequence"/>
</dbReference>
<evidence type="ECO:0000313" key="2">
    <source>
        <dbReference type="EMBL" id="PPK73727.1"/>
    </source>
</evidence>
<dbReference type="GO" id="GO:0016758">
    <property type="term" value="F:hexosyltransferase activity"/>
    <property type="evidence" value="ECO:0007669"/>
    <property type="project" value="UniProtKB-ARBA"/>
</dbReference>
<dbReference type="Gene3D" id="3.90.550.10">
    <property type="entry name" value="Spore Coat Polysaccharide Biosynthesis Protein SpsA, Chain A"/>
    <property type="match status" value="1"/>
</dbReference>
<evidence type="ECO:0000259" key="1">
    <source>
        <dbReference type="Pfam" id="PF00535"/>
    </source>
</evidence>
<keyword evidence="2" id="KW-0808">Transferase</keyword>
<feature type="domain" description="Glycosyltransferase 2-like" evidence="1">
    <location>
        <begin position="5"/>
        <end position="127"/>
    </location>
</feature>
<dbReference type="EMBL" id="PTIY01000001">
    <property type="protein sequence ID" value="PPK73727.1"/>
    <property type="molecule type" value="Genomic_DNA"/>
</dbReference>
<reference evidence="2 3" key="1">
    <citation type="submission" date="2018-02" db="EMBL/GenBank/DDBJ databases">
        <title>Subsurface microbial communities from deep shales in Ohio and West Virginia, USA.</title>
        <authorList>
            <person name="Wrighton K."/>
        </authorList>
    </citation>
    <scope>NUCLEOTIDE SEQUENCE [LARGE SCALE GENOMIC DNA]</scope>
    <source>
        <strain evidence="2 3">OWC-G53F</strain>
    </source>
</reference>
<sequence length="304" mass="34799">MLDVTVCIMSYNRPAYLRESLHSVLSQTKQPKKIVIYDNGSNKDVYASIEEFIGSEVQWVEAENNHPFIWNFSRAMLSNDSKYVVLLHDDDRLCSNFLETQIGLLEANDSLLAVSCNGYFIDEAGNKTGETLVPTVGGEPIELYTCSGHVALKYAGNSCIPLSPAIYRSHAVRSVKFREEFGKVFDAVYFCDLAEIGSIAYQVTPLYECRVHAGQDSSHFPYDLMNRLEEFYWSRTCMNDAERIKLRDLLVRQHTARNLKRLFHSVKKGNLSLMATLLRDDKFRFADAVRIVGAWCIKYVFQRR</sequence>
<dbReference type="InterPro" id="IPR029044">
    <property type="entry name" value="Nucleotide-diphossugar_trans"/>
</dbReference>
<dbReference type="PANTHER" id="PTHR22916:SF3">
    <property type="entry name" value="UDP-GLCNAC:BETAGAL BETA-1,3-N-ACETYLGLUCOSAMINYLTRANSFERASE-LIKE PROTEIN 1"/>
    <property type="match status" value="1"/>
</dbReference>
<dbReference type="InterPro" id="IPR001173">
    <property type="entry name" value="Glyco_trans_2-like"/>
</dbReference>
<accession>A0A2S6H8D2</accession>
<dbReference type="OrthoDB" id="5565254at2"/>
<dbReference type="AlphaFoldDB" id="A0A2S6H8D2"/>
<protein>
    <submittedName>
        <fullName evidence="2">GT2 family glycosyltransferase</fullName>
    </submittedName>
</protein>
<name>A0A2S6H8D2_9GAMM</name>
<dbReference type="Pfam" id="PF00535">
    <property type="entry name" value="Glycos_transf_2"/>
    <property type="match status" value="1"/>
</dbReference>
<dbReference type="PANTHER" id="PTHR22916">
    <property type="entry name" value="GLYCOSYLTRANSFERASE"/>
    <property type="match status" value="1"/>
</dbReference>
<dbReference type="SUPFAM" id="SSF53448">
    <property type="entry name" value="Nucleotide-diphospho-sugar transferases"/>
    <property type="match status" value="1"/>
</dbReference>